<dbReference type="Proteomes" id="UP001275440">
    <property type="component" value="Unassembled WGS sequence"/>
</dbReference>
<evidence type="ECO:0000256" key="1">
    <source>
        <dbReference type="SAM" id="MobiDB-lite"/>
    </source>
</evidence>
<gene>
    <name evidence="2" type="ORF">F8M49_14035</name>
</gene>
<dbReference type="RefSeq" id="WP_083583706.1">
    <property type="nucleotide sequence ID" value="NZ_JAHWLX010000125.1"/>
</dbReference>
<proteinExistence type="predicted"/>
<name>A0ABU3WRZ7_9NOCA</name>
<evidence type="ECO:0000313" key="2">
    <source>
        <dbReference type="EMBL" id="MDV2476183.1"/>
    </source>
</evidence>
<reference evidence="2 3" key="1">
    <citation type="submission" date="2019-10" db="EMBL/GenBank/DDBJ databases">
        <title>Draft Genome Assembly of Rhodococcus zopfii DSM44189.</title>
        <authorList>
            <person name="Sutton J.M."/>
            <person name="Akob D.M."/>
            <person name="Bushman T.J."/>
        </authorList>
    </citation>
    <scope>NUCLEOTIDE SEQUENCE [LARGE SCALE GENOMIC DNA]</scope>
    <source>
        <strain evidence="2 3">DSM 44189</strain>
    </source>
</reference>
<organism evidence="2 3">
    <name type="scientific">Rhodococcus zopfii</name>
    <dbReference type="NCBI Taxonomy" id="43772"/>
    <lineage>
        <taxon>Bacteria</taxon>
        <taxon>Bacillati</taxon>
        <taxon>Actinomycetota</taxon>
        <taxon>Actinomycetes</taxon>
        <taxon>Mycobacteriales</taxon>
        <taxon>Nocardiaceae</taxon>
        <taxon>Rhodococcus</taxon>
    </lineage>
</organism>
<accession>A0ABU3WRZ7</accession>
<keyword evidence="3" id="KW-1185">Reference proteome</keyword>
<comment type="caution">
    <text evidence="2">The sequence shown here is derived from an EMBL/GenBank/DDBJ whole genome shotgun (WGS) entry which is preliminary data.</text>
</comment>
<evidence type="ECO:0000313" key="3">
    <source>
        <dbReference type="Proteomes" id="UP001275440"/>
    </source>
</evidence>
<sequence>MGQNTLAGGVRRGPRLAGNFTILSNAVINDERLSFRARGILTWLLSKPDDWHTRSESIAAQSPKEGRDAVRSALRELADLGYLVREKIQDEGGRWRTIQTVYEEPVTGPAPGKPTRGRTDVGQPGALVSTEKPRTKTNRSSRAGKVASGPAVGRLATASRAAGLTATFAYLKPGDVAAIDQLVEAHGIPKLVMAAKSVHRAGDPMRFAQAWIPLWQALPEPSAAQPKCTACDEFGWLPDDEQGRAVRCGCRTPAAA</sequence>
<protein>
    <submittedName>
        <fullName evidence="2">Replication protein</fullName>
    </submittedName>
</protein>
<dbReference type="EMBL" id="WBMO01000001">
    <property type="protein sequence ID" value="MDV2476183.1"/>
    <property type="molecule type" value="Genomic_DNA"/>
</dbReference>
<feature type="region of interest" description="Disordered" evidence="1">
    <location>
        <begin position="104"/>
        <end position="148"/>
    </location>
</feature>